<reference evidence="1" key="1">
    <citation type="submission" date="2021-06" db="EMBL/GenBank/DDBJ databases">
        <authorList>
            <person name="Hodson N. C."/>
            <person name="Mongue J. A."/>
            <person name="Jaron S. K."/>
        </authorList>
    </citation>
    <scope>NUCLEOTIDE SEQUENCE</scope>
</reference>
<evidence type="ECO:0008006" key="3">
    <source>
        <dbReference type="Google" id="ProtNLM"/>
    </source>
</evidence>
<sequence>ILREIFRNLIYEDLVTCCNVNSIWKAVAGPMICFYRITFDSISRLDEEKLNVEVVEILGLDSFAWTRRMDFSDLMERLRNCPKRQWMSIELRLCGILTKYYLPLLTEFGDKVHVFDCESGERSFHVVSFFANIHYFSNLQVLKCNGVRLTCAYFPENELVLPNLRRIYMGKTVPIQDWPDLLKIAPNVQELYEFPVKIICFQRNIKIEAIKSLNYAQQHQNFLSKLELHQLDISMQELAEEASGLKLTSVAIPNFYYLFPRKLWDRSKPEIATIRKNFNWILKLTKDTIKVMTIPAARGLIYFLPLSFQMKSVKILKFEDDSVLSDNIGQNCFRNESPYHSMSITNWAGKHHYCPKRTVLTSMFPNLEGLEIKFNLMKSRFIEFFPRDTFGPKVLGTHISVLKIKGASPECFKKLVKLFPYVTHFEMESTLQHFVLVFPIISEAWAQLESLTVLFDPTKSFHCHKTFECFSLDPVLTGIPAEFCKEMNLHIGKTLRKDFEDKINRFQAEKRTILNLKNLKTLEFIITGKNLVCECNYTHKPNFLSEVSVNYAFKKLTDLTVFVTTILGFNAFEELKSALNPVLSYVELDNKYTVPRKYD</sequence>
<name>A0A8J2P1Z1_9HEXA</name>
<accession>A0A8J2P1Z1</accession>
<dbReference type="Proteomes" id="UP000708208">
    <property type="component" value="Unassembled WGS sequence"/>
</dbReference>
<proteinExistence type="predicted"/>
<evidence type="ECO:0000313" key="2">
    <source>
        <dbReference type="Proteomes" id="UP000708208"/>
    </source>
</evidence>
<dbReference type="AlphaFoldDB" id="A0A8J2P1Z1"/>
<feature type="non-terminal residue" evidence="1">
    <location>
        <position position="1"/>
    </location>
</feature>
<protein>
    <recommendedName>
        <fullName evidence="3">F-box domain-containing protein</fullName>
    </recommendedName>
</protein>
<gene>
    <name evidence="1" type="ORF">AFUS01_LOCUS17703</name>
</gene>
<evidence type="ECO:0000313" key="1">
    <source>
        <dbReference type="EMBL" id="CAG7728960.1"/>
    </source>
</evidence>
<keyword evidence="2" id="KW-1185">Reference proteome</keyword>
<dbReference type="EMBL" id="CAJVCH010171219">
    <property type="protein sequence ID" value="CAG7728960.1"/>
    <property type="molecule type" value="Genomic_DNA"/>
</dbReference>
<organism evidence="1 2">
    <name type="scientific">Allacma fusca</name>
    <dbReference type="NCBI Taxonomy" id="39272"/>
    <lineage>
        <taxon>Eukaryota</taxon>
        <taxon>Metazoa</taxon>
        <taxon>Ecdysozoa</taxon>
        <taxon>Arthropoda</taxon>
        <taxon>Hexapoda</taxon>
        <taxon>Collembola</taxon>
        <taxon>Symphypleona</taxon>
        <taxon>Sminthuridae</taxon>
        <taxon>Allacma</taxon>
    </lineage>
</organism>
<comment type="caution">
    <text evidence="1">The sequence shown here is derived from an EMBL/GenBank/DDBJ whole genome shotgun (WGS) entry which is preliminary data.</text>
</comment>